<reference evidence="3" key="1">
    <citation type="submission" date="2017-02" db="EMBL/GenBank/DDBJ databases">
        <authorList>
            <person name="Tetz G."/>
            <person name="Tetz V."/>
        </authorList>
    </citation>
    <scope>NUCLEOTIDE SEQUENCE [LARGE SCALE GENOMIC DNA]</scope>
    <source>
        <strain evidence="3">VT16-26</strain>
    </source>
</reference>
<keyword evidence="3" id="KW-1185">Reference proteome</keyword>
<proteinExistence type="predicted"/>
<dbReference type="Proteomes" id="UP000196355">
    <property type="component" value="Unassembled WGS sequence"/>
</dbReference>
<keyword evidence="1" id="KW-0812">Transmembrane</keyword>
<protein>
    <submittedName>
        <fullName evidence="2">Uncharacterized protein</fullName>
    </submittedName>
</protein>
<sequence>MDINFESISFTVSIASIILAIISLILSVLFYRWSENSNKEALKNSLTIENSTKRIQELFDLFYKDTFGLMKNNYEIMQSNFFNNSFSSGDSSYSMKEQLEDVIISFITKSKVVKIEDVSTFVMKNYSHLKMSNNDISDGINNLIRKNIIFSSNNMLSVNIQVESDESLGEG</sequence>
<accession>A0A202BM32</accession>
<evidence type="ECO:0000313" key="2">
    <source>
        <dbReference type="EMBL" id="OVE52558.1"/>
    </source>
</evidence>
<keyword evidence="1" id="KW-1133">Transmembrane helix</keyword>
<comment type="caution">
    <text evidence="2">The sequence shown here is derived from an EMBL/GenBank/DDBJ whole genome shotgun (WGS) entry which is preliminary data.</text>
</comment>
<name>A0A202BM32_9FLAO</name>
<dbReference type="AlphaFoldDB" id="A0A202BM32"/>
<organism evidence="2 3">
    <name type="scientific">Chryseobacterium mucoviscidosis</name>
    <dbReference type="NCBI Taxonomy" id="1945581"/>
    <lineage>
        <taxon>Bacteria</taxon>
        <taxon>Pseudomonadati</taxon>
        <taxon>Bacteroidota</taxon>
        <taxon>Flavobacteriia</taxon>
        <taxon>Flavobacteriales</taxon>
        <taxon>Weeksellaceae</taxon>
        <taxon>Chryseobacterium group</taxon>
        <taxon>Chryseobacterium</taxon>
    </lineage>
</organism>
<evidence type="ECO:0000256" key="1">
    <source>
        <dbReference type="SAM" id="Phobius"/>
    </source>
</evidence>
<keyword evidence="1" id="KW-0472">Membrane</keyword>
<dbReference type="RefSeq" id="WP_087712450.1">
    <property type="nucleotide sequence ID" value="NZ_MVAG01000225.1"/>
</dbReference>
<feature type="transmembrane region" description="Helical" evidence="1">
    <location>
        <begin position="12"/>
        <end position="33"/>
    </location>
</feature>
<evidence type="ECO:0000313" key="3">
    <source>
        <dbReference type="Proteomes" id="UP000196355"/>
    </source>
</evidence>
<dbReference type="EMBL" id="MVAG01000225">
    <property type="protein sequence ID" value="OVE52558.1"/>
    <property type="molecule type" value="Genomic_DNA"/>
</dbReference>
<gene>
    <name evidence="2" type="ORF">B0E34_20795</name>
</gene>